<evidence type="ECO:0008006" key="4">
    <source>
        <dbReference type="Google" id="ProtNLM"/>
    </source>
</evidence>
<name>A0ABR0E9B2_ZASCE</name>
<reference evidence="2 3" key="1">
    <citation type="journal article" date="2023" name="G3 (Bethesda)">
        <title>A chromosome-level genome assembly of Zasmidium syzygii isolated from banana leaves.</title>
        <authorList>
            <person name="van Westerhoven A.C."/>
            <person name="Mehrabi R."/>
            <person name="Talebi R."/>
            <person name="Steentjes M.B.F."/>
            <person name="Corcolon B."/>
            <person name="Chong P.A."/>
            <person name="Kema G.H.J."/>
            <person name="Seidl M.F."/>
        </authorList>
    </citation>
    <scope>NUCLEOTIDE SEQUENCE [LARGE SCALE GENOMIC DNA]</scope>
    <source>
        <strain evidence="2 3">P124</strain>
    </source>
</reference>
<accession>A0ABR0E9B2</accession>
<sequence length="332" mass="37292">MEGLVLAAKEIPRQKTWGNAIDPNSGTFDCGDLAQLLGDLLKMSRKHSMSDAMQHVSRLHRRLVDLSPSTMISNITSVLIPYMKFSAQVMSDHGVPLSDPAFQQLFTKLIHQAAYRYVGHEPQPGSLTRDPRGCRRCADCNQLDAVLESSSETGASIYVHYKKQVDHLDSKFTRRHFTWWHNNRRDNITTTTQKRTVGYSFEITKTDHTYEGEFEGWERRFNEMQGLLRSIAPETTLRQLLGQRFEELVLLHGTILVRTPEGTILTPPTYLHQRPPTPAPLVNNGNASSSATQVGPSTAGTLKRKGPTQGRENGEPSRDRGPGKKRAIVRAH</sequence>
<feature type="region of interest" description="Disordered" evidence="1">
    <location>
        <begin position="267"/>
        <end position="332"/>
    </location>
</feature>
<dbReference type="Proteomes" id="UP001305779">
    <property type="component" value="Unassembled WGS sequence"/>
</dbReference>
<gene>
    <name evidence="2" type="ORF">PRZ48_010676</name>
</gene>
<keyword evidence="3" id="KW-1185">Reference proteome</keyword>
<proteinExistence type="predicted"/>
<protein>
    <recommendedName>
        <fullName evidence="4">Transposase</fullName>
    </recommendedName>
</protein>
<dbReference type="EMBL" id="JAXOVC010000008">
    <property type="protein sequence ID" value="KAK4498020.1"/>
    <property type="molecule type" value="Genomic_DNA"/>
</dbReference>
<evidence type="ECO:0000313" key="3">
    <source>
        <dbReference type="Proteomes" id="UP001305779"/>
    </source>
</evidence>
<evidence type="ECO:0000313" key="2">
    <source>
        <dbReference type="EMBL" id="KAK4498020.1"/>
    </source>
</evidence>
<comment type="caution">
    <text evidence="2">The sequence shown here is derived from an EMBL/GenBank/DDBJ whole genome shotgun (WGS) entry which is preliminary data.</text>
</comment>
<organism evidence="2 3">
    <name type="scientific">Zasmidium cellare</name>
    <name type="common">Wine cellar mold</name>
    <name type="synonym">Racodium cellare</name>
    <dbReference type="NCBI Taxonomy" id="395010"/>
    <lineage>
        <taxon>Eukaryota</taxon>
        <taxon>Fungi</taxon>
        <taxon>Dikarya</taxon>
        <taxon>Ascomycota</taxon>
        <taxon>Pezizomycotina</taxon>
        <taxon>Dothideomycetes</taxon>
        <taxon>Dothideomycetidae</taxon>
        <taxon>Mycosphaerellales</taxon>
        <taxon>Mycosphaerellaceae</taxon>
        <taxon>Zasmidium</taxon>
    </lineage>
</organism>
<evidence type="ECO:0000256" key="1">
    <source>
        <dbReference type="SAM" id="MobiDB-lite"/>
    </source>
</evidence>
<feature type="compositionally biased region" description="Polar residues" evidence="1">
    <location>
        <begin position="283"/>
        <end position="300"/>
    </location>
</feature>
<feature type="compositionally biased region" description="Basic residues" evidence="1">
    <location>
        <begin position="323"/>
        <end position="332"/>
    </location>
</feature>
<feature type="compositionally biased region" description="Basic and acidic residues" evidence="1">
    <location>
        <begin position="312"/>
        <end position="322"/>
    </location>
</feature>